<sequence>MSSNKRKRSSTSVASTSAHSRTISFPIDVDVLPVYYDCGDCSCVCEFCGALFWFTERVLWYSRVNHPRYTHCCRSGDVVLLNPITPPNVLSRFFEDDSFMRNIRAYNSMFSMTSFGAKVDEEINKSHAPYVFKVSGQISHWIGSLCPQDGGPPRFLQLYMCDTENEVVNRIRAFREDNNVILSADIVTCLSDMLTANNEYVRTFKTAKEISQSMSLDSYAVRLFNTVPDRRYGPPAAGTLGCIVCGDDVSGASYDVVIYSKTGLPQRISKLHPSYMPLMYPLLFPYGEAAELPNLTTEVALYRTVTTCMLHGPCGLLNMGAPCMRDNKCSKRFPKAFTSSTTFDDNGYVHYRRRAGVCHVLQNGIKVDNGYVVPYNKRLCTRFDAHINVEHCDWSMMIKYLFKYVSKGVDRVRFVLQRSESTVNYASSSNLPFVNEINTFLDGRYICPHEAAWRILNFPIHERDPAVQVLAVHLEGMQTTIFKGNTQLSLLVNNPTFAVTTLTEWMYNNHIDIRGVNLTYLDYPTKFRWNASAKRWSHRFKANSTSIGRLAYVHPTAGELFYLRILLCHQKGCISYDDIRTVHGITHSTFRAACEALGLTGDDREWLAAFTEASSWATASELRSLFCHLLLFCDVGSPFLLWESAKSKMGDDIHRELTLESPTPELHDDIVEQQILLEIQKLLLASTPSRSLADFGLPLPSPSLLAVLRNRLLLEETNYDKQSLASQHASMVLQLNLNQLRIYMDIVNAEQNQKQLLLFVYGHGGTGKTYLWTTILSYFRSIGKIVLAVAASGIASLLLPSGRTAHSRFIIPTELTDRSCCNIKKNTQLAELLKKTSMIIWDEAPMSDRRCFESLDRSLKDVLENNKCHFGGMSMLLGGDFRQTLPIQPKSTKSQIMALTLPNSYLWPHFTVYKLHHNMRLSNADNTTIPSHSLSEFASWILDIGNGNIGVPDATDPENTKVIDIPPKFIIDTTKGLQSLIDFVYGSEILANPSPKNLSDRAIICPKNETADKGDAIQVLGQRADQSYVESSLLVSQCYQIKDYTCTNVDPYQKFISNPFQINVGVASTIEEILDDSSIPKTNFHFCSRSHLNTIADKNIEYPGVHRICRQVQPKRTNITLQSSSRCPYQYESHIVRSYKIAAVIVDATNSTTIFMSDEATRSLTNTSVQEMLSKHPDDTKKVLPSTIEQLKGSTKNMFIECSKSSSSNIILHTITKLTTCEISENPAISPLTRVTLTTTEHTGINNKDDTTPKKSRKPSKRLPLGPTVEVPITSPQKPKKTRSKDKHNLETFLSCGGAGRCLEYYSHGRNLPGWREITLAQSPRCLLRYCLLA</sequence>
<feature type="domain" description="DNA helicase Pif1-like DEAD-box helicase" evidence="3">
    <location>
        <begin position="734"/>
        <end position="950"/>
    </location>
</feature>
<keyword evidence="1" id="KW-0234">DNA repair</keyword>
<dbReference type="PANTHER" id="PTHR10492">
    <property type="match status" value="1"/>
</dbReference>
<comment type="similarity">
    <text evidence="1">Belongs to the helicase family.</text>
</comment>
<dbReference type="InterPro" id="IPR027417">
    <property type="entry name" value="P-loop_NTPase"/>
</dbReference>
<reference evidence="4" key="1">
    <citation type="submission" date="2023-04" db="EMBL/GenBank/DDBJ databases">
        <authorList>
            <person name="Vijverberg K."/>
            <person name="Xiong W."/>
            <person name="Schranz E."/>
        </authorList>
    </citation>
    <scope>NUCLEOTIDE SEQUENCE</scope>
</reference>
<dbReference type="SUPFAM" id="SSF52540">
    <property type="entry name" value="P-loop containing nucleoside triphosphate hydrolases"/>
    <property type="match status" value="1"/>
</dbReference>
<dbReference type="Gene3D" id="3.40.50.300">
    <property type="entry name" value="P-loop containing nucleotide triphosphate hydrolases"/>
    <property type="match status" value="1"/>
</dbReference>
<dbReference type="GO" id="GO:0043139">
    <property type="term" value="F:5'-3' DNA helicase activity"/>
    <property type="evidence" value="ECO:0007669"/>
    <property type="project" value="UniProtKB-EC"/>
</dbReference>
<dbReference type="Pfam" id="PF05970">
    <property type="entry name" value="PIF1"/>
    <property type="match status" value="1"/>
</dbReference>
<dbReference type="GO" id="GO:0006281">
    <property type="term" value="P:DNA repair"/>
    <property type="evidence" value="ECO:0007669"/>
    <property type="project" value="UniProtKB-KW"/>
</dbReference>
<accession>A0AA35Z803</accession>
<dbReference type="Gene3D" id="2.40.50.140">
    <property type="entry name" value="Nucleic acid-binding proteins"/>
    <property type="match status" value="1"/>
</dbReference>
<dbReference type="Proteomes" id="UP001177003">
    <property type="component" value="Chromosome 5"/>
</dbReference>
<evidence type="ECO:0000259" key="3">
    <source>
        <dbReference type="Pfam" id="PF05970"/>
    </source>
</evidence>
<keyword evidence="1" id="KW-0347">Helicase</keyword>
<comment type="cofactor">
    <cofactor evidence="1">
        <name>Mg(2+)</name>
        <dbReference type="ChEBI" id="CHEBI:18420"/>
    </cofactor>
</comment>
<dbReference type="GO" id="GO:0016787">
    <property type="term" value="F:hydrolase activity"/>
    <property type="evidence" value="ECO:0007669"/>
    <property type="project" value="UniProtKB-KW"/>
</dbReference>
<keyword evidence="1" id="KW-0547">Nucleotide-binding</keyword>
<dbReference type="EC" id="5.6.2.3" evidence="1"/>
<evidence type="ECO:0000256" key="1">
    <source>
        <dbReference type="RuleBase" id="RU363044"/>
    </source>
</evidence>
<keyword evidence="1" id="KW-0378">Hydrolase</keyword>
<gene>
    <name evidence="4" type="ORF">LSALG_LOCUS26983</name>
</gene>
<protein>
    <recommendedName>
        <fullName evidence="1">ATP-dependent DNA helicase</fullName>
        <ecNumber evidence="1">5.6.2.3</ecNumber>
    </recommendedName>
</protein>
<dbReference type="PANTHER" id="PTHR10492:SF96">
    <property type="entry name" value="ATP-DEPENDENT DNA HELICASE"/>
    <property type="match status" value="1"/>
</dbReference>
<dbReference type="InterPro" id="IPR010285">
    <property type="entry name" value="DNA_helicase_pif1-like_DEAD"/>
</dbReference>
<proteinExistence type="inferred from homology"/>
<keyword evidence="5" id="KW-1185">Reference proteome</keyword>
<keyword evidence="1" id="KW-0227">DNA damage</keyword>
<evidence type="ECO:0000256" key="2">
    <source>
        <dbReference type="SAM" id="MobiDB-lite"/>
    </source>
</evidence>
<dbReference type="InterPro" id="IPR012340">
    <property type="entry name" value="NA-bd_OB-fold"/>
</dbReference>
<organism evidence="4 5">
    <name type="scientific">Lactuca saligna</name>
    <name type="common">Willowleaf lettuce</name>
    <dbReference type="NCBI Taxonomy" id="75948"/>
    <lineage>
        <taxon>Eukaryota</taxon>
        <taxon>Viridiplantae</taxon>
        <taxon>Streptophyta</taxon>
        <taxon>Embryophyta</taxon>
        <taxon>Tracheophyta</taxon>
        <taxon>Spermatophyta</taxon>
        <taxon>Magnoliopsida</taxon>
        <taxon>eudicotyledons</taxon>
        <taxon>Gunneridae</taxon>
        <taxon>Pentapetalae</taxon>
        <taxon>asterids</taxon>
        <taxon>campanulids</taxon>
        <taxon>Asterales</taxon>
        <taxon>Asteraceae</taxon>
        <taxon>Cichorioideae</taxon>
        <taxon>Cichorieae</taxon>
        <taxon>Lactucinae</taxon>
        <taxon>Lactuca</taxon>
    </lineage>
</organism>
<keyword evidence="1" id="KW-0067">ATP-binding</keyword>
<evidence type="ECO:0000313" key="5">
    <source>
        <dbReference type="Proteomes" id="UP001177003"/>
    </source>
</evidence>
<dbReference type="GO" id="GO:0005524">
    <property type="term" value="F:ATP binding"/>
    <property type="evidence" value="ECO:0007669"/>
    <property type="project" value="UniProtKB-KW"/>
</dbReference>
<keyword evidence="1" id="KW-0233">DNA recombination</keyword>
<feature type="region of interest" description="Disordered" evidence="2">
    <location>
        <begin position="1240"/>
        <end position="1287"/>
    </location>
</feature>
<evidence type="ECO:0000313" key="4">
    <source>
        <dbReference type="EMBL" id="CAI9287630.1"/>
    </source>
</evidence>
<dbReference type="GO" id="GO:0006310">
    <property type="term" value="P:DNA recombination"/>
    <property type="evidence" value="ECO:0007669"/>
    <property type="project" value="UniProtKB-KW"/>
</dbReference>
<comment type="catalytic activity">
    <reaction evidence="1">
        <text>ATP + H2O = ADP + phosphate + H(+)</text>
        <dbReference type="Rhea" id="RHEA:13065"/>
        <dbReference type="ChEBI" id="CHEBI:15377"/>
        <dbReference type="ChEBI" id="CHEBI:15378"/>
        <dbReference type="ChEBI" id="CHEBI:30616"/>
        <dbReference type="ChEBI" id="CHEBI:43474"/>
        <dbReference type="ChEBI" id="CHEBI:456216"/>
        <dbReference type="EC" id="5.6.2.3"/>
    </reaction>
</comment>
<name>A0AA35Z803_LACSI</name>
<dbReference type="EMBL" id="OX465081">
    <property type="protein sequence ID" value="CAI9287630.1"/>
    <property type="molecule type" value="Genomic_DNA"/>
</dbReference>
<dbReference type="GO" id="GO:0000723">
    <property type="term" value="P:telomere maintenance"/>
    <property type="evidence" value="ECO:0007669"/>
    <property type="project" value="InterPro"/>
</dbReference>